<proteinExistence type="predicted"/>
<dbReference type="InterPro" id="IPR005543">
    <property type="entry name" value="PASTA_dom"/>
</dbReference>
<dbReference type="Proteomes" id="UP000010301">
    <property type="component" value="Unassembled WGS sequence"/>
</dbReference>
<keyword evidence="1" id="KW-0472">Membrane</keyword>
<keyword evidence="1" id="KW-1133">Transmembrane helix</keyword>
<protein>
    <submittedName>
        <fullName evidence="2">Uncharacterized protein</fullName>
    </submittedName>
</protein>
<evidence type="ECO:0000313" key="2">
    <source>
        <dbReference type="EMBL" id="EEH64562.1"/>
    </source>
</evidence>
<feature type="transmembrane region" description="Helical" evidence="1">
    <location>
        <begin position="12"/>
        <end position="30"/>
    </location>
</feature>
<dbReference type="RefSeq" id="WP_006547296.1">
    <property type="nucleotide sequence ID" value="NZ_DS999545.1"/>
</dbReference>
<dbReference type="HOGENOM" id="CLU_1891678_0_0_11"/>
<gene>
    <name evidence="2" type="ORF">HMPREF0044_0299</name>
</gene>
<organism evidence="2 3">
    <name type="scientific">Gleimia coleocanis DSM 15436</name>
    <dbReference type="NCBI Taxonomy" id="525245"/>
    <lineage>
        <taxon>Bacteria</taxon>
        <taxon>Bacillati</taxon>
        <taxon>Actinomycetota</taxon>
        <taxon>Actinomycetes</taxon>
        <taxon>Actinomycetales</taxon>
        <taxon>Actinomycetaceae</taxon>
        <taxon>Gleimia</taxon>
    </lineage>
</organism>
<dbReference type="Gene3D" id="3.30.10.20">
    <property type="match status" value="1"/>
</dbReference>
<dbReference type="AlphaFoldDB" id="C0VYQ9"/>
<dbReference type="STRING" id="525245.HMPREF0044_0299"/>
<name>C0VYQ9_9ACTO</name>
<keyword evidence="1" id="KW-0812">Transmembrane</keyword>
<comment type="caution">
    <text evidence="2">The sequence shown here is derived from an EMBL/GenBank/DDBJ whole genome shotgun (WGS) entry which is preliminary data.</text>
</comment>
<reference evidence="2 3" key="1">
    <citation type="submission" date="2009-01" db="EMBL/GenBank/DDBJ databases">
        <authorList>
            <person name="Qin X."/>
            <person name="Bachman B."/>
            <person name="Battles P."/>
            <person name="Bell A."/>
            <person name="Bess C."/>
            <person name="Bickham C."/>
            <person name="Chaboub L."/>
            <person name="Chen D."/>
            <person name="Coyle M."/>
            <person name="Deiros D.R."/>
            <person name="Dinh H."/>
            <person name="Forbes L."/>
            <person name="Fowler G."/>
            <person name="Francisco L."/>
            <person name="Fu Q."/>
            <person name="Gubbala S."/>
            <person name="Hale W."/>
            <person name="Han Y."/>
            <person name="Hemphill L."/>
            <person name="Highlander S.K."/>
            <person name="Hirani K."/>
            <person name="Hogues M."/>
            <person name="Jackson L."/>
            <person name="Jakkamsetti A."/>
            <person name="Javaid M."/>
            <person name="Jiang H."/>
            <person name="Korchina V."/>
            <person name="Kovar C."/>
            <person name="Lara F."/>
            <person name="Lee S."/>
            <person name="Mata R."/>
            <person name="Mathew T."/>
            <person name="Moen C."/>
            <person name="Morales K."/>
            <person name="Munidasa M."/>
            <person name="Nazareth L."/>
            <person name="Ngo R."/>
            <person name="Nguyen L."/>
            <person name="Okwuonu G."/>
            <person name="Ongeri F."/>
            <person name="Patil S."/>
            <person name="Petrosino J."/>
            <person name="Pham C."/>
            <person name="Pham P."/>
            <person name="Pu L.-L."/>
            <person name="Puazo M."/>
            <person name="Raj R."/>
            <person name="Reid J."/>
            <person name="Rouhana J."/>
            <person name="Saada N."/>
            <person name="Shang Y."/>
            <person name="Simmons D."/>
            <person name="Thornton R."/>
            <person name="Warren J."/>
            <person name="Weissenberger G."/>
            <person name="Zhang J."/>
            <person name="Zhang L."/>
            <person name="Zhou C."/>
            <person name="Zhu D."/>
            <person name="Muzny D."/>
            <person name="Worley K."/>
            <person name="Gibbs R."/>
        </authorList>
    </citation>
    <scope>NUCLEOTIDE SEQUENCE [LARGE SCALE GENOMIC DNA]</scope>
    <source>
        <strain evidence="2 3">DSM 15436</strain>
    </source>
</reference>
<dbReference type="CDD" id="cd06577">
    <property type="entry name" value="PASTA_pknB"/>
    <property type="match status" value="1"/>
</dbReference>
<sequence>MKIKTHNWADYLFMIISGSIALSLLGWVYFGNQTTQADQRVVPDVSWMTLIEARETLIEAGFEQFEFTEQGSGRFLGVNEGFSSKIPEKYVIVRQVPAAGKKASRSGANLHLFAYREGSTELEREKVARGKNQK</sequence>
<evidence type="ECO:0000313" key="3">
    <source>
        <dbReference type="Proteomes" id="UP000010301"/>
    </source>
</evidence>
<evidence type="ECO:0000256" key="1">
    <source>
        <dbReference type="SAM" id="Phobius"/>
    </source>
</evidence>
<accession>C0VYQ9</accession>
<keyword evidence="3" id="KW-1185">Reference proteome</keyword>
<dbReference type="EMBL" id="ACFG01000004">
    <property type="protein sequence ID" value="EEH64562.1"/>
    <property type="molecule type" value="Genomic_DNA"/>
</dbReference>